<organism evidence="1 2">
    <name type="scientific">Ilex paraguariensis</name>
    <name type="common">yerba mate</name>
    <dbReference type="NCBI Taxonomy" id="185542"/>
    <lineage>
        <taxon>Eukaryota</taxon>
        <taxon>Viridiplantae</taxon>
        <taxon>Streptophyta</taxon>
        <taxon>Embryophyta</taxon>
        <taxon>Tracheophyta</taxon>
        <taxon>Spermatophyta</taxon>
        <taxon>Magnoliopsida</taxon>
        <taxon>eudicotyledons</taxon>
        <taxon>Gunneridae</taxon>
        <taxon>Pentapetalae</taxon>
        <taxon>asterids</taxon>
        <taxon>campanulids</taxon>
        <taxon>Aquifoliales</taxon>
        <taxon>Aquifoliaceae</taxon>
        <taxon>Ilex</taxon>
    </lineage>
</organism>
<proteinExistence type="predicted"/>
<sequence length="187" mass="20199">MHHQTPQQETNGVEIPVQNSVESQNLREMTGAAGDPVDVAEGVVGEVLVNPVSVAQVNPSTAGSSLEEVNARGDVSVIAGFAENDHHSTIGTSLEAFLIRPGFADDCKGREFLRELKIESHFFLVTKVKWIKWESPLENVLKLNVDGASNDYCFKVRTAWGQMAVSDSWTGCLADFGGPEDGDGVEL</sequence>
<dbReference type="Proteomes" id="UP001642360">
    <property type="component" value="Unassembled WGS sequence"/>
</dbReference>
<comment type="caution">
    <text evidence="1">The sequence shown here is derived from an EMBL/GenBank/DDBJ whole genome shotgun (WGS) entry which is preliminary data.</text>
</comment>
<reference evidence="1 2" key="1">
    <citation type="submission" date="2024-02" db="EMBL/GenBank/DDBJ databases">
        <authorList>
            <person name="Vignale AGUSTIN F."/>
            <person name="Sosa J E."/>
            <person name="Modenutti C."/>
        </authorList>
    </citation>
    <scope>NUCLEOTIDE SEQUENCE [LARGE SCALE GENOMIC DNA]</scope>
</reference>
<dbReference type="AlphaFoldDB" id="A0ABC8UAH5"/>
<protein>
    <submittedName>
        <fullName evidence="1">Uncharacterized protein</fullName>
    </submittedName>
</protein>
<evidence type="ECO:0000313" key="2">
    <source>
        <dbReference type="Proteomes" id="UP001642360"/>
    </source>
</evidence>
<evidence type="ECO:0000313" key="1">
    <source>
        <dbReference type="EMBL" id="CAK9176622.1"/>
    </source>
</evidence>
<name>A0ABC8UAH5_9AQUA</name>
<dbReference type="EMBL" id="CAUOFW020006858">
    <property type="protein sequence ID" value="CAK9176622.1"/>
    <property type="molecule type" value="Genomic_DNA"/>
</dbReference>
<keyword evidence="2" id="KW-1185">Reference proteome</keyword>
<gene>
    <name evidence="1" type="ORF">ILEXP_LOCUS46479</name>
</gene>
<accession>A0ABC8UAH5</accession>